<organism evidence="2 3">
    <name type="scientific">Kangiella koreensis (strain DSM 16069 / JCM 12317 / KCTC 12182 / SW-125)</name>
    <dbReference type="NCBI Taxonomy" id="523791"/>
    <lineage>
        <taxon>Bacteria</taxon>
        <taxon>Pseudomonadati</taxon>
        <taxon>Pseudomonadota</taxon>
        <taxon>Gammaproteobacteria</taxon>
        <taxon>Kangiellales</taxon>
        <taxon>Kangiellaceae</taxon>
        <taxon>Kangiella</taxon>
    </lineage>
</organism>
<evidence type="ECO:0000313" key="2">
    <source>
        <dbReference type="EMBL" id="ACV26600.1"/>
    </source>
</evidence>
<protein>
    <submittedName>
        <fullName evidence="2">Uncharacterized protein</fullName>
    </submittedName>
</protein>
<gene>
    <name evidence="2" type="ordered locus">Kkor_1181</name>
</gene>
<dbReference type="KEGG" id="kko:Kkor_1181"/>
<dbReference type="RefSeq" id="WP_012801114.1">
    <property type="nucleotide sequence ID" value="NC_013166.1"/>
</dbReference>
<feature type="transmembrane region" description="Helical" evidence="1">
    <location>
        <begin position="31"/>
        <end position="49"/>
    </location>
</feature>
<name>C7RBF8_KANKD</name>
<evidence type="ECO:0000313" key="3">
    <source>
        <dbReference type="Proteomes" id="UP000001231"/>
    </source>
</evidence>
<dbReference type="EMBL" id="CP001707">
    <property type="protein sequence ID" value="ACV26600.1"/>
    <property type="molecule type" value="Genomic_DNA"/>
</dbReference>
<reference evidence="2 3" key="1">
    <citation type="journal article" date="2009" name="Stand. Genomic Sci.">
        <title>Complete genome sequence of Kangiella koreensis type strain (SW-125).</title>
        <authorList>
            <person name="Han C."/>
            <person name="Sikorski J."/>
            <person name="Lapidus A."/>
            <person name="Nolan M."/>
            <person name="Glavina Del Rio T."/>
            <person name="Tice H."/>
            <person name="Cheng J.F."/>
            <person name="Lucas S."/>
            <person name="Chen F."/>
            <person name="Copeland A."/>
            <person name="Ivanova N."/>
            <person name="Mavromatis K."/>
            <person name="Ovchinnikova G."/>
            <person name="Pati A."/>
            <person name="Bruce D."/>
            <person name="Goodwin L."/>
            <person name="Pitluck S."/>
            <person name="Chen A."/>
            <person name="Palaniappan K."/>
            <person name="Land M."/>
            <person name="Hauser L."/>
            <person name="Chang Y.J."/>
            <person name="Jeffries C.D."/>
            <person name="Chain P."/>
            <person name="Saunders E."/>
            <person name="Brettin T."/>
            <person name="Goker M."/>
            <person name="Tindall B.J."/>
            <person name="Bristow J."/>
            <person name="Eisen J.A."/>
            <person name="Markowitz V."/>
            <person name="Hugenholtz P."/>
            <person name="Kyrpides N.C."/>
            <person name="Klenk H.P."/>
            <person name="Detter J.C."/>
        </authorList>
    </citation>
    <scope>NUCLEOTIDE SEQUENCE [LARGE SCALE GENOMIC DNA]</scope>
    <source>
        <strain evidence="3">DSM 16069 / KCTC 12182 / SW-125</strain>
    </source>
</reference>
<keyword evidence="1" id="KW-0812">Transmembrane</keyword>
<dbReference type="Proteomes" id="UP000001231">
    <property type="component" value="Chromosome"/>
</dbReference>
<dbReference type="InParanoid" id="C7RBF8"/>
<dbReference type="AlphaFoldDB" id="C7RBF8"/>
<evidence type="ECO:0000256" key="1">
    <source>
        <dbReference type="SAM" id="Phobius"/>
    </source>
</evidence>
<feature type="transmembrane region" description="Helical" evidence="1">
    <location>
        <begin position="7"/>
        <end position="25"/>
    </location>
</feature>
<accession>C7RBF8</accession>
<dbReference type="HOGENOM" id="CLU_2273577_0_0_6"/>
<keyword evidence="1" id="KW-1133">Transmembrane helix</keyword>
<keyword evidence="3" id="KW-1185">Reference proteome</keyword>
<sequence length="102" mass="12544">MERRHLILTFLVLHIVFYGIGFYMAIFLSKYSWQILLVSFVVIALSYKYNFIFQWLRDKPEPTFEVIDPNEHINVNDAIDRYKAAERIRRQNSKWYEFWSWS</sequence>
<proteinExistence type="predicted"/>
<keyword evidence="1" id="KW-0472">Membrane</keyword>